<sequence>MAKGIEGHRYRQYRKRILAKSNTCHLCGKEIDLSLDYRHPMSATIDHITPRSKGGDVFGEALPAHRACNSSRGNKALTPTRFTSRDW</sequence>
<evidence type="ECO:0000313" key="3">
    <source>
        <dbReference type="Proteomes" id="UP000503540"/>
    </source>
</evidence>
<gene>
    <name evidence="2" type="ORF">F5544_01445</name>
</gene>
<keyword evidence="2" id="KW-0540">Nuclease</keyword>
<dbReference type="Pfam" id="PF01844">
    <property type="entry name" value="HNH"/>
    <property type="match status" value="1"/>
</dbReference>
<evidence type="ECO:0000259" key="1">
    <source>
        <dbReference type="SMART" id="SM00507"/>
    </source>
</evidence>
<dbReference type="AlphaFoldDB" id="A0A6G9Y4T6"/>
<protein>
    <submittedName>
        <fullName evidence="2">HNH endonuclease</fullName>
    </submittedName>
</protein>
<accession>A0A6G9Y4T6</accession>
<keyword evidence="2" id="KW-0255">Endonuclease</keyword>
<dbReference type="Gene3D" id="1.10.30.50">
    <property type="match status" value="1"/>
</dbReference>
<keyword evidence="3" id="KW-1185">Reference proteome</keyword>
<dbReference type="SMART" id="SM00507">
    <property type="entry name" value="HNHc"/>
    <property type="match status" value="1"/>
</dbReference>
<dbReference type="GO" id="GO:0003676">
    <property type="term" value="F:nucleic acid binding"/>
    <property type="evidence" value="ECO:0007669"/>
    <property type="project" value="InterPro"/>
</dbReference>
<dbReference type="CDD" id="cd00085">
    <property type="entry name" value="HNHc"/>
    <property type="match status" value="1"/>
</dbReference>
<proteinExistence type="predicted"/>
<feature type="domain" description="HNH nuclease" evidence="1">
    <location>
        <begin position="12"/>
        <end position="70"/>
    </location>
</feature>
<dbReference type="KEGG" id="nah:F5544_01445"/>
<dbReference type="GO" id="GO:0008270">
    <property type="term" value="F:zinc ion binding"/>
    <property type="evidence" value="ECO:0007669"/>
    <property type="project" value="InterPro"/>
</dbReference>
<dbReference type="EMBL" id="CP046172">
    <property type="protein sequence ID" value="QIS08212.1"/>
    <property type="molecule type" value="Genomic_DNA"/>
</dbReference>
<evidence type="ECO:0000313" key="2">
    <source>
        <dbReference type="EMBL" id="QIS08212.1"/>
    </source>
</evidence>
<dbReference type="Proteomes" id="UP000503540">
    <property type="component" value="Chromosome"/>
</dbReference>
<organism evidence="2 3">
    <name type="scientific">Nocardia arthritidis</name>
    <dbReference type="NCBI Taxonomy" id="228602"/>
    <lineage>
        <taxon>Bacteria</taxon>
        <taxon>Bacillati</taxon>
        <taxon>Actinomycetota</taxon>
        <taxon>Actinomycetes</taxon>
        <taxon>Mycobacteriales</taxon>
        <taxon>Nocardiaceae</taxon>
        <taxon>Nocardia</taxon>
    </lineage>
</organism>
<dbReference type="RefSeq" id="WP_167471495.1">
    <property type="nucleotide sequence ID" value="NZ_CP046172.1"/>
</dbReference>
<dbReference type="GO" id="GO:0004519">
    <property type="term" value="F:endonuclease activity"/>
    <property type="evidence" value="ECO:0007669"/>
    <property type="project" value="UniProtKB-KW"/>
</dbReference>
<keyword evidence="2" id="KW-0378">Hydrolase</keyword>
<dbReference type="InterPro" id="IPR002711">
    <property type="entry name" value="HNH"/>
</dbReference>
<dbReference type="InterPro" id="IPR003615">
    <property type="entry name" value="HNH_nuc"/>
</dbReference>
<name>A0A6G9Y4T6_9NOCA</name>
<reference evidence="2 3" key="1">
    <citation type="journal article" date="2019" name="ACS Chem. Biol.">
        <title>Identification and Mobilization of a Cryptic Antibiotic Biosynthesis Gene Locus from a Human-Pathogenic Nocardia Isolate.</title>
        <authorList>
            <person name="Herisse M."/>
            <person name="Ishida K."/>
            <person name="Porter J.L."/>
            <person name="Howden B."/>
            <person name="Hertweck C."/>
            <person name="Stinear T.P."/>
            <person name="Pidot S.J."/>
        </authorList>
    </citation>
    <scope>NUCLEOTIDE SEQUENCE [LARGE SCALE GENOMIC DNA]</scope>
    <source>
        <strain evidence="2 3">AUSMDU00012717</strain>
    </source>
</reference>